<gene>
    <name evidence="5" type="ORF">NPX13_g469</name>
</gene>
<reference evidence="5" key="1">
    <citation type="submission" date="2022-07" db="EMBL/GenBank/DDBJ databases">
        <title>Genome Sequence of Xylaria arbuscula.</title>
        <authorList>
            <person name="Buettner E."/>
        </authorList>
    </citation>
    <scope>NUCLEOTIDE SEQUENCE</scope>
    <source>
        <strain evidence="5">VT107</strain>
    </source>
</reference>
<proteinExistence type="inferred from homology"/>
<comment type="similarity">
    <text evidence="1">Belongs to the methyltransferase superfamily.</text>
</comment>
<dbReference type="Gene3D" id="3.40.50.150">
    <property type="entry name" value="Vaccinia Virus protein VP39"/>
    <property type="match status" value="1"/>
</dbReference>
<comment type="caution">
    <text evidence="5">The sequence shown here is derived from an EMBL/GenBank/DDBJ whole genome shotgun (WGS) entry which is preliminary data.</text>
</comment>
<dbReference type="AlphaFoldDB" id="A0A9W8TS12"/>
<dbReference type="InterPro" id="IPR029063">
    <property type="entry name" value="SAM-dependent_MTases_sf"/>
</dbReference>
<feature type="domain" description="Methyltransferase type 11" evidence="4">
    <location>
        <begin position="50"/>
        <end position="147"/>
    </location>
</feature>
<evidence type="ECO:0000256" key="2">
    <source>
        <dbReference type="ARBA" id="ARBA00022603"/>
    </source>
</evidence>
<dbReference type="PANTHER" id="PTHR44942:SF4">
    <property type="entry name" value="METHYLTRANSFERASE TYPE 11 DOMAIN-CONTAINING PROTEIN"/>
    <property type="match status" value="1"/>
</dbReference>
<evidence type="ECO:0000256" key="1">
    <source>
        <dbReference type="ARBA" id="ARBA00008361"/>
    </source>
</evidence>
<dbReference type="CDD" id="cd02440">
    <property type="entry name" value="AdoMet_MTases"/>
    <property type="match status" value="1"/>
</dbReference>
<sequence length="302" mass="33860">MEEEHGFSVREGADWSKYMAYRPVYPGSFFKRIYDYHGAKPRAAWSKAHDVGAGAGIVSATLATRFDSVIMSDPNDGYAELGYRILVQDLEIPEEKLSFLQESAEKSSIESGTIDLIAACEMIHWTDSEIAVEEFYRQLKSGGTAVITSYTRPKILGNPPAQRAWNEIFAAYAKELGARGNLYVRGLKMASSGFESVQLPEAKWKEVKRVYINAGGNLDAFKLDDRVGDSKVGIGEERIWVEGDKDWTDVKGIDWLKAYFATWIPRVPEERTQHLWQQLEGFLGEQAVAIETPVVMIFGTKA</sequence>
<keyword evidence="3" id="KW-0808">Transferase</keyword>
<evidence type="ECO:0000259" key="4">
    <source>
        <dbReference type="Pfam" id="PF08241"/>
    </source>
</evidence>
<dbReference type="EMBL" id="JANPWZ010000030">
    <property type="protein sequence ID" value="KAJ3580104.1"/>
    <property type="molecule type" value="Genomic_DNA"/>
</dbReference>
<keyword evidence="6" id="KW-1185">Reference proteome</keyword>
<dbReference type="InterPro" id="IPR051052">
    <property type="entry name" value="Diverse_substrate_MTase"/>
</dbReference>
<keyword evidence="2" id="KW-0489">Methyltransferase</keyword>
<accession>A0A9W8TS12</accession>
<dbReference type="Proteomes" id="UP001148614">
    <property type="component" value="Unassembled WGS sequence"/>
</dbReference>
<protein>
    <recommendedName>
        <fullName evidence="4">Methyltransferase type 11 domain-containing protein</fullName>
    </recommendedName>
</protein>
<dbReference type="GO" id="GO:0008757">
    <property type="term" value="F:S-adenosylmethionine-dependent methyltransferase activity"/>
    <property type="evidence" value="ECO:0007669"/>
    <property type="project" value="InterPro"/>
</dbReference>
<dbReference type="GO" id="GO:0032259">
    <property type="term" value="P:methylation"/>
    <property type="evidence" value="ECO:0007669"/>
    <property type="project" value="UniProtKB-KW"/>
</dbReference>
<evidence type="ECO:0000313" key="5">
    <source>
        <dbReference type="EMBL" id="KAJ3580104.1"/>
    </source>
</evidence>
<evidence type="ECO:0000313" key="6">
    <source>
        <dbReference type="Proteomes" id="UP001148614"/>
    </source>
</evidence>
<dbReference type="SUPFAM" id="SSF53335">
    <property type="entry name" value="S-adenosyl-L-methionine-dependent methyltransferases"/>
    <property type="match status" value="1"/>
</dbReference>
<evidence type="ECO:0000256" key="3">
    <source>
        <dbReference type="ARBA" id="ARBA00022679"/>
    </source>
</evidence>
<organism evidence="5 6">
    <name type="scientific">Xylaria arbuscula</name>
    <dbReference type="NCBI Taxonomy" id="114810"/>
    <lineage>
        <taxon>Eukaryota</taxon>
        <taxon>Fungi</taxon>
        <taxon>Dikarya</taxon>
        <taxon>Ascomycota</taxon>
        <taxon>Pezizomycotina</taxon>
        <taxon>Sordariomycetes</taxon>
        <taxon>Xylariomycetidae</taxon>
        <taxon>Xylariales</taxon>
        <taxon>Xylariaceae</taxon>
        <taxon>Xylaria</taxon>
    </lineage>
</organism>
<dbReference type="PANTHER" id="PTHR44942">
    <property type="entry name" value="METHYLTRANSF_11 DOMAIN-CONTAINING PROTEIN"/>
    <property type="match status" value="1"/>
</dbReference>
<dbReference type="InterPro" id="IPR013216">
    <property type="entry name" value="Methyltransf_11"/>
</dbReference>
<dbReference type="Pfam" id="PF08241">
    <property type="entry name" value="Methyltransf_11"/>
    <property type="match status" value="1"/>
</dbReference>
<name>A0A9W8TS12_9PEZI</name>